<dbReference type="GO" id="GO:0022857">
    <property type="term" value="F:transmembrane transporter activity"/>
    <property type="evidence" value="ECO:0007669"/>
    <property type="project" value="UniProtKB-UniRule"/>
</dbReference>
<sequence length="439" mass="45803">MSGIGWEVMLGLMGGSLVFLMGIGVPVAFAFLALNLAGAYLILGGESGLRLLALSTTEAVTSFALVPIPLFILMGEVLLHTGLATRAIHAIERLITGVPGRLSLVAVVSGGVFASLSGSSIANTAVLGRVLLPDMLRLGYHPMLSVGPILGIGGVAMLIPPSALAVLFGSLAGISISRLLLAGIVPGLLLATLFFLFIVTISRMRPALAPAQSAEREPLGARLRPFLINVVPLMAIVVVVVGSILGGYATPTESAALGSIATVIAAAAYRSLSWTAIRKALAGTAATTAMIFIIISGSITFSQILSFSGATRQLVALVVDLDIDIGTLVLMMLLVALLLGMLMDQISIMLITLPFFMPLIGMSDVDPIWFGVLMLIALEVGLITPPFGLLLFIMKSVAPDDVTMRQILVSIVPYIGIELLGLAVIFIFPILALWLPGFL</sequence>
<feature type="transmembrane region" description="Helical" evidence="7">
    <location>
        <begin position="226"/>
        <end position="249"/>
    </location>
</feature>
<evidence type="ECO:0000256" key="4">
    <source>
        <dbReference type="ARBA" id="ARBA00022692"/>
    </source>
</evidence>
<evidence type="ECO:0000313" key="10">
    <source>
        <dbReference type="Proteomes" id="UP001229244"/>
    </source>
</evidence>
<accession>A0AAE3VMJ0</accession>
<keyword evidence="7" id="KW-0813">Transport</keyword>
<dbReference type="EMBL" id="JAUSUL010000001">
    <property type="protein sequence ID" value="MDQ0314485.1"/>
    <property type="molecule type" value="Genomic_DNA"/>
</dbReference>
<reference evidence="9" key="1">
    <citation type="submission" date="2023-07" db="EMBL/GenBank/DDBJ databases">
        <title>Genomic Encyclopedia of Type Strains, Phase IV (KMG-IV): sequencing the most valuable type-strain genomes for metagenomic binning, comparative biology and taxonomic classification.</title>
        <authorList>
            <person name="Goeker M."/>
        </authorList>
    </citation>
    <scope>NUCLEOTIDE SEQUENCE</scope>
    <source>
        <strain evidence="9">DSM 21202</strain>
    </source>
</reference>
<feature type="transmembrane region" description="Helical" evidence="7">
    <location>
        <begin position="255"/>
        <end position="272"/>
    </location>
</feature>
<evidence type="ECO:0000259" key="8">
    <source>
        <dbReference type="Pfam" id="PF06808"/>
    </source>
</evidence>
<keyword evidence="10" id="KW-1185">Reference proteome</keyword>
<name>A0AAE3VMJ0_9HYPH</name>
<evidence type="ECO:0000256" key="2">
    <source>
        <dbReference type="ARBA" id="ARBA00022475"/>
    </source>
</evidence>
<feature type="transmembrane region" description="Helical" evidence="7">
    <location>
        <begin position="17"/>
        <end position="43"/>
    </location>
</feature>
<dbReference type="AlphaFoldDB" id="A0AAE3VMJ0"/>
<feature type="transmembrane region" description="Helical" evidence="7">
    <location>
        <begin position="414"/>
        <end position="435"/>
    </location>
</feature>
<feature type="domain" description="TRAP C4-dicarboxylate transport system permease DctM subunit" evidence="8">
    <location>
        <begin position="16"/>
        <end position="429"/>
    </location>
</feature>
<comment type="caution">
    <text evidence="7">Lacks conserved residue(s) required for the propagation of feature annotation.</text>
</comment>
<dbReference type="PANTHER" id="PTHR33362">
    <property type="entry name" value="SIALIC ACID TRAP TRANSPORTER PERMEASE PROTEIN SIAT-RELATED"/>
    <property type="match status" value="1"/>
</dbReference>
<organism evidence="9 10">
    <name type="scientific">Amorphus orientalis</name>
    <dbReference type="NCBI Taxonomy" id="649198"/>
    <lineage>
        <taxon>Bacteria</taxon>
        <taxon>Pseudomonadati</taxon>
        <taxon>Pseudomonadota</taxon>
        <taxon>Alphaproteobacteria</taxon>
        <taxon>Hyphomicrobiales</taxon>
        <taxon>Amorphaceae</taxon>
        <taxon>Amorphus</taxon>
    </lineage>
</organism>
<dbReference type="Proteomes" id="UP001229244">
    <property type="component" value="Unassembled WGS sequence"/>
</dbReference>
<keyword evidence="6 7" id="KW-0472">Membrane</keyword>
<evidence type="ECO:0000256" key="3">
    <source>
        <dbReference type="ARBA" id="ARBA00022519"/>
    </source>
</evidence>
<comment type="function">
    <text evidence="7">Part of the tripartite ATP-independent periplasmic (TRAP) transport system.</text>
</comment>
<keyword evidence="3 7" id="KW-0997">Cell inner membrane</keyword>
<feature type="transmembrane region" description="Helical" evidence="7">
    <location>
        <begin position="63"/>
        <end position="83"/>
    </location>
</feature>
<dbReference type="InterPro" id="IPR004681">
    <property type="entry name" value="TRAP_DctM"/>
</dbReference>
<dbReference type="PANTHER" id="PTHR33362:SF5">
    <property type="entry name" value="C4-DICARBOXYLATE TRAP TRANSPORTER LARGE PERMEASE PROTEIN DCTM"/>
    <property type="match status" value="1"/>
</dbReference>
<protein>
    <recommendedName>
        <fullName evidence="7">TRAP transporter large permease protein</fullName>
    </recommendedName>
</protein>
<comment type="similarity">
    <text evidence="7">Belongs to the TRAP transporter large permease family.</text>
</comment>
<gene>
    <name evidence="9" type="ORF">J2S73_000922</name>
</gene>
<keyword evidence="5 7" id="KW-1133">Transmembrane helix</keyword>
<feature type="transmembrane region" description="Helical" evidence="7">
    <location>
        <begin position="368"/>
        <end position="393"/>
    </location>
</feature>
<keyword evidence="2" id="KW-1003">Cell membrane</keyword>
<evidence type="ECO:0000256" key="7">
    <source>
        <dbReference type="RuleBase" id="RU369079"/>
    </source>
</evidence>
<dbReference type="GO" id="GO:0005886">
    <property type="term" value="C:plasma membrane"/>
    <property type="evidence" value="ECO:0007669"/>
    <property type="project" value="UniProtKB-SubCell"/>
</dbReference>
<evidence type="ECO:0000256" key="5">
    <source>
        <dbReference type="ARBA" id="ARBA00022989"/>
    </source>
</evidence>
<proteinExistence type="inferred from homology"/>
<evidence type="ECO:0000313" key="9">
    <source>
        <dbReference type="EMBL" id="MDQ0314485.1"/>
    </source>
</evidence>
<dbReference type="RefSeq" id="WP_306884262.1">
    <property type="nucleotide sequence ID" value="NZ_JAUSUL010000001.1"/>
</dbReference>
<comment type="subunit">
    <text evidence="7">The complex comprises the extracytoplasmic solute receptor protein and the two transmembrane proteins.</text>
</comment>
<dbReference type="InterPro" id="IPR010656">
    <property type="entry name" value="DctM"/>
</dbReference>
<evidence type="ECO:0000256" key="6">
    <source>
        <dbReference type="ARBA" id="ARBA00023136"/>
    </source>
</evidence>
<dbReference type="PIRSF" id="PIRSF006066">
    <property type="entry name" value="HI0050"/>
    <property type="match status" value="1"/>
</dbReference>
<comment type="caution">
    <text evidence="9">The sequence shown here is derived from an EMBL/GenBank/DDBJ whole genome shotgun (WGS) entry which is preliminary data.</text>
</comment>
<comment type="subcellular location">
    <subcellularLocation>
        <location evidence="1 7">Cell inner membrane</location>
        <topology evidence="1 7">Multi-pass membrane protein</topology>
    </subcellularLocation>
</comment>
<feature type="transmembrane region" description="Helical" evidence="7">
    <location>
        <begin position="284"/>
        <end position="308"/>
    </location>
</feature>
<feature type="transmembrane region" description="Helical" evidence="7">
    <location>
        <begin position="179"/>
        <end position="199"/>
    </location>
</feature>
<dbReference type="Pfam" id="PF06808">
    <property type="entry name" value="DctM"/>
    <property type="match status" value="1"/>
</dbReference>
<evidence type="ECO:0000256" key="1">
    <source>
        <dbReference type="ARBA" id="ARBA00004429"/>
    </source>
</evidence>
<dbReference type="NCBIfam" id="TIGR00786">
    <property type="entry name" value="dctM"/>
    <property type="match status" value="1"/>
</dbReference>
<feature type="transmembrane region" description="Helical" evidence="7">
    <location>
        <begin position="103"/>
        <end position="126"/>
    </location>
</feature>
<keyword evidence="4 7" id="KW-0812">Transmembrane</keyword>